<reference evidence="1 2" key="1">
    <citation type="submission" date="2019-02" db="EMBL/GenBank/DDBJ databases">
        <title>Draft genome sequences of novel Actinobacteria.</title>
        <authorList>
            <person name="Sahin N."/>
            <person name="Ay H."/>
            <person name="Saygin H."/>
        </authorList>
    </citation>
    <scope>NUCLEOTIDE SEQUENCE [LARGE SCALE GENOMIC DNA]</scope>
    <source>
        <strain evidence="1 2">8K307</strain>
    </source>
</reference>
<organism evidence="1 2">
    <name type="scientific">Jiangella aurantiaca</name>
    <dbReference type="NCBI Taxonomy" id="2530373"/>
    <lineage>
        <taxon>Bacteria</taxon>
        <taxon>Bacillati</taxon>
        <taxon>Actinomycetota</taxon>
        <taxon>Actinomycetes</taxon>
        <taxon>Jiangellales</taxon>
        <taxon>Jiangellaceae</taxon>
        <taxon>Jiangella</taxon>
    </lineage>
</organism>
<sequence length="482" mass="52952">MVSGMSIDHAPYLSTLSRRGLVGLAAVAAGTTLLPGPRATAAGVAVRTGDPFVEWLDRHATPVRTSPRGPLDDLTPLRRTVRDAAVVGLGESAHGTHTQFALKHRVARYLVEELGFRTIAWEESWGSGVVLDRYVRGDGTDARTAVGQAPFRLRSQAMLDLVRWMREFNRGRPDWDLVRFLGADVLELRALQYDEIERFAAAVVPDRLPRVRELLGALALRGTPQEHLVWYKYRLTEDERQPLVAAARELHEMVRDAAASRAARRRRAAVDPDDAVLHAFALLGFYESGSAAGVRDDLRDRYVAGVVTAWHERTGHRIVYSAANAHVAAAERMVIEFPPDPPARRRLAGGLLRAGFGAGYVAVGTVFDHGDVLTGWEVDGGPRVYTVPPSSPSFADALLGRARLGDYLIDLRRGGPAEVRERLDGPASLRIMSSAYDSARDEHYAQHLPSWRAGFDALLHVRTVTATQLVQAAGGRSRRRRG</sequence>
<dbReference type="InterPro" id="IPR007815">
    <property type="entry name" value="Emycin_Estase"/>
</dbReference>
<dbReference type="Gene3D" id="3.40.1660.10">
    <property type="entry name" value="EreA-like (biosynthetic domain)"/>
    <property type="match status" value="1"/>
</dbReference>
<dbReference type="Proteomes" id="UP000295217">
    <property type="component" value="Unassembled WGS sequence"/>
</dbReference>
<accession>A0A4R5A271</accession>
<keyword evidence="2" id="KW-1185">Reference proteome</keyword>
<dbReference type="PANTHER" id="PTHR31299:SF0">
    <property type="entry name" value="ESTERASE, PUTATIVE (AFU_ORTHOLOGUE AFUA_1G05850)-RELATED"/>
    <property type="match status" value="1"/>
</dbReference>
<dbReference type="PROSITE" id="PS51318">
    <property type="entry name" value="TAT"/>
    <property type="match status" value="1"/>
</dbReference>
<dbReference type="PANTHER" id="PTHR31299">
    <property type="entry name" value="ESTERASE, PUTATIVE (AFU_ORTHOLOGUE AFUA_1G05850)-RELATED"/>
    <property type="match status" value="1"/>
</dbReference>
<dbReference type="OrthoDB" id="9810066at2"/>
<evidence type="ECO:0000313" key="2">
    <source>
        <dbReference type="Proteomes" id="UP000295217"/>
    </source>
</evidence>
<evidence type="ECO:0000313" key="1">
    <source>
        <dbReference type="EMBL" id="TDD64896.1"/>
    </source>
</evidence>
<dbReference type="EMBL" id="SMLB01000060">
    <property type="protein sequence ID" value="TDD64896.1"/>
    <property type="molecule type" value="Genomic_DNA"/>
</dbReference>
<dbReference type="InterPro" id="IPR052036">
    <property type="entry name" value="Hydrolase/PRTase-associated"/>
</dbReference>
<proteinExistence type="predicted"/>
<comment type="caution">
    <text evidence="1">The sequence shown here is derived from an EMBL/GenBank/DDBJ whole genome shotgun (WGS) entry which is preliminary data.</text>
</comment>
<dbReference type="Gene3D" id="1.20.1440.30">
    <property type="entry name" value="Biosynthetic Protein domain"/>
    <property type="match status" value="1"/>
</dbReference>
<dbReference type="AlphaFoldDB" id="A0A4R5A271"/>
<dbReference type="GO" id="GO:0046677">
    <property type="term" value="P:response to antibiotic"/>
    <property type="evidence" value="ECO:0007669"/>
    <property type="project" value="InterPro"/>
</dbReference>
<dbReference type="InterPro" id="IPR006311">
    <property type="entry name" value="TAT_signal"/>
</dbReference>
<dbReference type="Gene3D" id="3.30.1870.10">
    <property type="entry name" value="EreA-like, domain 2"/>
    <property type="match status" value="1"/>
</dbReference>
<protein>
    <submittedName>
        <fullName evidence="1">Erythromycin esterase family protein</fullName>
    </submittedName>
</protein>
<dbReference type="CDD" id="cd14728">
    <property type="entry name" value="Ere-like"/>
    <property type="match status" value="1"/>
</dbReference>
<gene>
    <name evidence="1" type="ORF">E1262_26915</name>
</gene>
<name>A0A4R5A271_9ACTN</name>
<dbReference type="SUPFAM" id="SSF159501">
    <property type="entry name" value="EreA/ChaN-like"/>
    <property type="match status" value="1"/>
</dbReference>
<dbReference type="Pfam" id="PF05139">
    <property type="entry name" value="Erythro_esteras"/>
    <property type="match status" value="1"/>
</dbReference>